<evidence type="ECO:0000256" key="1">
    <source>
        <dbReference type="SAM" id="Phobius"/>
    </source>
</evidence>
<feature type="transmembrane region" description="Helical" evidence="1">
    <location>
        <begin position="56"/>
        <end position="77"/>
    </location>
</feature>
<dbReference type="AlphaFoldDB" id="A0A0N9IA90"/>
<reference evidence="2 3" key="1">
    <citation type="submission" date="2015-07" db="EMBL/GenBank/DDBJ databases">
        <title>Genome sequencing of Kibdelosporangium phytohabitans.</title>
        <authorList>
            <person name="Qin S."/>
            <person name="Xing K."/>
        </authorList>
    </citation>
    <scope>NUCLEOTIDE SEQUENCE [LARGE SCALE GENOMIC DNA]</scope>
    <source>
        <strain evidence="2 3">KLBMP1111</strain>
    </source>
</reference>
<protein>
    <submittedName>
        <fullName evidence="2">Uncharacterized protein</fullName>
    </submittedName>
</protein>
<keyword evidence="1" id="KW-1133">Transmembrane helix</keyword>
<keyword evidence="1" id="KW-0812">Transmembrane</keyword>
<keyword evidence="1" id="KW-0472">Membrane</keyword>
<dbReference type="Proteomes" id="UP000063699">
    <property type="component" value="Chromosome"/>
</dbReference>
<dbReference type="KEGG" id="kphy:AOZ06_36550"/>
<feature type="transmembrane region" description="Helical" evidence="1">
    <location>
        <begin position="20"/>
        <end position="44"/>
    </location>
</feature>
<dbReference type="RefSeq" id="WP_054293548.1">
    <property type="nucleotide sequence ID" value="NZ_CP012752.1"/>
</dbReference>
<accession>A0A0N9IA90</accession>
<proteinExistence type="predicted"/>
<gene>
    <name evidence="2" type="ORF">AOZ06_36550</name>
</gene>
<evidence type="ECO:0000313" key="2">
    <source>
        <dbReference type="EMBL" id="ALG11650.1"/>
    </source>
</evidence>
<evidence type="ECO:0000313" key="3">
    <source>
        <dbReference type="Proteomes" id="UP000063699"/>
    </source>
</evidence>
<dbReference type="EMBL" id="CP012752">
    <property type="protein sequence ID" value="ALG11650.1"/>
    <property type="molecule type" value="Genomic_DNA"/>
</dbReference>
<organism evidence="2 3">
    <name type="scientific">Kibdelosporangium phytohabitans</name>
    <dbReference type="NCBI Taxonomy" id="860235"/>
    <lineage>
        <taxon>Bacteria</taxon>
        <taxon>Bacillati</taxon>
        <taxon>Actinomycetota</taxon>
        <taxon>Actinomycetes</taxon>
        <taxon>Pseudonocardiales</taxon>
        <taxon>Pseudonocardiaceae</taxon>
        <taxon>Kibdelosporangium</taxon>
    </lineage>
</organism>
<keyword evidence="3" id="KW-1185">Reference proteome</keyword>
<sequence length="87" mass="9527">MIGLLRILPDVDMDSLNRFAMAVLLWPVATPVLWIAETALLSFAYKMCAKLRTARAMWIGSALATVAIIAGVTWLFWTVSANSLSVT</sequence>
<name>A0A0N9IA90_9PSEU</name>
<dbReference type="STRING" id="860235.AOZ06_36550"/>